<evidence type="ECO:0000256" key="5">
    <source>
        <dbReference type="ARBA" id="ARBA00023002"/>
    </source>
</evidence>
<feature type="binding site" evidence="7">
    <location>
        <position position="169"/>
    </location>
    <ligand>
        <name>2-oxoglutarate</name>
        <dbReference type="ChEBI" id="CHEBI:16810"/>
    </ligand>
</feature>
<comment type="caution">
    <text evidence="9">The sequence shown here is derived from an EMBL/GenBank/DDBJ whole genome shotgun (WGS) entry which is preliminary data.</text>
</comment>
<keyword evidence="10" id="KW-1185">Reference proteome</keyword>
<keyword evidence="4 7" id="KW-0223">Dioxygenase</keyword>
<dbReference type="NCBIfam" id="NF003975">
    <property type="entry name" value="PRK05467.1-4"/>
    <property type="match status" value="1"/>
</dbReference>
<reference evidence="9 10" key="1">
    <citation type="submission" date="2020-03" db="EMBL/GenBank/DDBJ databases">
        <authorList>
            <person name="Sun Q."/>
        </authorList>
    </citation>
    <scope>NUCLEOTIDE SEQUENCE [LARGE SCALE GENOMIC DNA]</scope>
    <source>
        <strain evidence="9 10">JC162</strain>
    </source>
</reference>
<keyword evidence="3 7" id="KW-0847">Vitamin C</keyword>
<dbReference type="Pfam" id="PF13640">
    <property type="entry name" value="2OG-FeII_Oxy_3"/>
    <property type="match status" value="1"/>
</dbReference>
<dbReference type="HAMAP" id="MF_00657">
    <property type="entry name" value="Hydroxyl_YbiX"/>
    <property type="match status" value="1"/>
</dbReference>
<proteinExistence type="inferred from homology"/>
<comment type="cofactor">
    <cofactor evidence="1 7">
        <name>L-ascorbate</name>
        <dbReference type="ChEBI" id="CHEBI:38290"/>
    </cofactor>
</comment>
<dbReference type="InterPro" id="IPR044862">
    <property type="entry name" value="Pro_4_hyd_alph_FE2OG_OXY"/>
</dbReference>
<evidence type="ECO:0000256" key="6">
    <source>
        <dbReference type="ARBA" id="ARBA00023004"/>
    </source>
</evidence>
<dbReference type="PANTHER" id="PTHR41536:SF1">
    <property type="entry name" value="PKHD-TYPE HYDROXYLASE YBIX"/>
    <property type="match status" value="1"/>
</dbReference>
<comment type="cofactor">
    <cofactor evidence="7">
        <name>Fe(2+)</name>
        <dbReference type="ChEBI" id="CHEBI:29033"/>
    </cofactor>
    <text evidence="7">Binds 1 Fe(2+) ion per subunit.</text>
</comment>
<feature type="binding site" evidence="7">
    <location>
        <position position="98"/>
    </location>
    <ligand>
        <name>Fe cation</name>
        <dbReference type="ChEBI" id="CHEBI:24875"/>
    </ligand>
</feature>
<evidence type="ECO:0000256" key="3">
    <source>
        <dbReference type="ARBA" id="ARBA00022896"/>
    </source>
</evidence>
<evidence type="ECO:0000259" key="8">
    <source>
        <dbReference type="PROSITE" id="PS51471"/>
    </source>
</evidence>
<feature type="binding site" evidence="7">
    <location>
        <position position="159"/>
    </location>
    <ligand>
        <name>Fe cation</name>
        <dbReference type="ChEBI" id="CHEBI:24875"/>
    </ligand>
</feature>
<evidence type="ECO:0000256" key="2">
    <source>
        <dbReference type="ARBA" id="ARBA00022723"/>
    </source>
</evidence>
<organism evidence="9 10">
    <name type="scientific">Neoroseomonas marina</name>
    <dbReference type="NCBI Taxonomy" id="1232220"/>
    <lineage>
        <taxon>Bacteria</taxon>
        <taxon>Pseudomonadati</taxon>
        <taxon>Pseudomonadota</taxon>
        <taxon>Alphaproteobacteria</taxon>
        <taxon>Acetobacterales</taxon>
        <taxon>Acetobacteraceae</taxon>
        <taxon>Neoroseomonas</taxon>
    </lineage>
</organism>
<protein>
    <submittedName>
        <fullName evidence="9">Fe2+-dependent dioxygenase</fullName>
    </submittedName>
</protein>
<name>A0A848EDZ3_9PROT</name>
<keyword evidence="5 7" id="KW-0560">Oxidoreductase</keyword>
<dbReference type="Proteomes" id="UP000548582">
    <property type="component" value="Unassembled WGS sequence"/>
</dbReference>
<evidence type="ECO:0000256" key="7">
    <source>
        <dbReference type="HAMAP-Rule" id="MF_00657"/>
    </source>
</evidence>
<dbReference type="GO" id="GO:0006974">
    <property type="term" value="P:DNA damage response"/>
    <property type="evidence" value="ECO:0007669"/>
    <property type="project" value="TreeGrafter"/>
</dbReference>
<evidence type="ECO:0000313" key="9">
    <source>
        <dbReference type="EMBL" id="NMJ41749.1"/>
    </source>
</evidence>
<dbReference type="AlphaFoldDB" id="A0A848EDZ3"/>
<dbReference type="InterPro" id="IPR023550">
    <property type="entry name" value="PKHD_hydroxylase"/>
</dbReference>
<feature type="domain" description="Fe2OG dioxygenase" evidence="8">
    <location>
        <begin position="75"/>
        <end position="178"/>
    </location>
</feature>
<dbReference type="PANTHER" id="PTHR41536">
    <property type="entry name" value="PKHD-TYPE HYDROXYLASE YBIX"/>
    <property type="match status" value="1"/>
</dbReference>
<dbReference type="GO" id="GO:0005506">
    <property type="term" value="F:iron ion binding"/>
    <property type="evidence" value="ECO:0007669"/>
    <property type="project" value="UniProtKB-UniRule"/>
</dbReference>
<dbReference type="RefSeq" id="WP_170053993.1">
    <property type="nucleotide sequence ID" value="NZ_JABBKX010000003.1"/>
</dbReference>
<dbReference type="NCBIfam" id="NF003974">
    <property type="entry name" value="PRK05467.1-3"/>
    <property type="match status" value="1"/>
</dbReference>
<dbReference type="InterPro" id="IPR011051">
    <property type="entry name" value="RmlC_Cupin_sf"/>
</dbReference>
<dbReference type="InterPro" id="IPR006620">
    <property type="entry name" value="Pro_4_hyd_alph"/>
</dbReference>
<dbReference type="Gene3D" id="4.10.860.20">
    <property type="entry name" value="Rabenosyn, Rab binding domain"/>
    <property type="match status" value="1"/>
</dbReference>
<accession>A0A848EDZ3</accession>
<feature type="binding site" evidence="7">
    <location>
        <position position="96"/>
    </location>
    <ligand>
        <name>Fe cation</name>
        <dbReference type="ChEBI" id="CHEBI:24875"/>
    </ligand>
</feature>
<dbReference type="GO" id="GO:0031418">
    <property type="term" value="F:L-ascorbic acid binding"/>
    <property type="evidence" value="ECO:0007669"/>
    <property type="project" value="UniProtKB-KW"/>
</dbReference>
<evidence type="ECO:0000256" key="1">
    <source>
        <dbReference type="ARBA" id="ARBA00001961"/>
    </source>
</evidence>
<evidence type="ECO:0000256" key="4">
    <source>
        <dbReference type="ARBA" id="ARBA00022964"/>
    </source>
</evidence>
<dbReference type="SMART" id="SM00702">
    <property type="entry name" value="P4Hc"/>
    <property type="match status" value="1"/>
</dbReference>
<dbReference type="Gene3D" id="2.60.120.620">
    <property type="entry name" value="q2cbj1_9rhob like domain"/>
    <property type="match status" value="1"/>
</dbReference>
<evidence type="ECO:0000313" key="10">
    <source>
        <dbReference type="Proteomes" id="UP000548582"/>
    </source>
</evidence>
<gene>
    <name evidence="9" type="ORF">GWK16_10885</name>
</gene>
<dbReference type="GO" id="GO:0016706">
    <property type="term" value="F:2-oxoglutarate-dependent dioxygenase activity"/>
    <property type="evidence" value="ECO:0007669"/>
    <property type="project" value="UniProtKB-UniRule"/>
</dbReference>
<dbReference type="EMBL" id="JABBKX010000003">
    <property type="protein sequence ID" value="NMJ41749.1"/>
    <property type="molecule type" value="Genomic_DNA"/>
</dbReference>
<dbReference type="GO" id="GO:0006879">
    <property type="term" value="P:intracellular iron ion homeostasis"/>
    <property type="evidence" value="ECO:0007669"/>
    <property type="project" value="TreeGrafter"/>
</dbReference>
<dbReference type="PROSITE" id="PS51471">
    <property type="entry name" value="FE2OG_OXY"/>
    <property type="match status" value="1"/>
</dbReference>
<keyword evidence="2 7" id="KW-0479">Metal-binding</keyword>
<keyword evidence="6 7" id="KW-0408">Iron</keyword>
<dbReference type="SUPFAM" id="SSF51182">
    <property type="entry name" value="RmlC-like cupins"/>
    <property type="match status" value="1"/>
</dbReference>
<dbReference type="InterPro" id="IPR005123">
    <property type="entry name" value="Oxoglu/Fe-dep_dioxygenase_dom"/>
</dbReference>
<sequence length="226" mass="24528">MIICIANVLDATALGKVRALVDAARFEDGRATAGWHARLVKENRQAARRDPASREAGEIVTAALMANEVFRSAVRPLRMRPPLLVRYGVGETYGTHVDDALMGLGEPGGPVRTDVAVTVFLADPATYEGGALVIEDPAGEQEFRLGAGDAIAYPATTLHRVEAVTAGERIVAVTWVQSLVRDPAKREILFDLETAKRRVFAEQGKGETFDLLAKSHANLLRQWVET</sequence>